<comment type="caution">
    <text evidence="1">The sequence shown here is derived from an EMBL/GenBank/DDBJ whole genome shotgun (WGS) entry which is preliminary data.</text>
</comment>
<evidence type="ECO:0000313" key="1">
    <source>
        <dbReference type="EMBL" id="RSI26834.1"/>
    </source>
</evidence>
<sequence>MDKMVNEKIAFLNKYTLSSEKKVEFVTDESIILNAPIPEYWKVAFLTDNLEDRKSAILGEWRKYLARELSNTILYLKTYLTNIELMKIGDEYSILYTILGFKTKREFFYEGKNPVTEQAFKEKIKCPIEKIDNSIIDFYTKIHNGFYDFTSKSMGLDALNVIDPVSDFEWEYEDQLDMDLTFCYNFFSNGMGTYVVLDLNQDMETGAYLWSTKDLPKGNLNFWDIIDEWIIIGLDF</sequence>
<reference evidence="1 2" key="1">
    <citation type="submission" date="2018-11" db="EMBL/GenBank/DDBJ databases">
        <title>Species Designations Belie Phenotypic and Genotypic Heterogeneity in Oral Streptococci.</title>
        <authorList>
            <person name="Velsko I."/>
        </authorList>
    </citation>
    <scope>NUCLEOTIDE SEQUENCE [LARGE SCALE GENOMIC DNA]</scope>
    <source>
        <strain evidence="1 2">BCC20</strain>
    </source>
</reference>
<proteinExistence type="predicted"/>
<evidence type="ECO:0000313" key="2">
    <source>
        <dbReference type="Proteomes" id="UP000280549"/>
    </source>
</evidence>
<protein>
    <recommendedName>
        <fullName evidence="3">SMI1/KNR4 family protein</fullName>
    </recommendedName>
</protein>
<name>A0A3R9HXG0_STRSA</name>
<dbReference type="AlphaFoldDB" id="A0A3R9HXG0"/>
<organism evidence="1 2">
    <name type="scientific">Streptococcus sanguinis</name>
    <dbReference type="NCBI Taxonomy" id="1305"/>
    <lineage>
        <taxon>Bacteria</taxon>
        <taxon>Bacillati</taxon>
        <taxon>Bacillota</taxon>
        <taxon>Bacilli</taxon>
        <taxon>Lactobacillales</taxon>
        <taxon>Streptococcaceae</taxon>
        <taxon>Streptococcus</taxon>
    </lineage>
</organism>
<dbReference type="EMBL" id="RJMR01000001">
    <property type="protein sequence ID" value="RSI26834.1"/>
    <property type="molecule type" value="Genomic_DNA"/>
</dbReference>
<accession>A0A3R9HXG0</accession>
<gene>
    <name evidence="1" type="ORF">D8881_00175</name>
</gene>
<evidence type="ECO:0008006" key="3">
    <source>
        <dbReference type="Google" id="ProtNLM"/>
    </source>
</evidence>
<dbReference type="Proteomes" id="UP000280549">
    <property type="component" value="Unassembled WGS sequence"/>
</dbReference>
<dbReference type="RefSeq" id="WP_101771643.1">
    <property type="nucleotide sequence ID" value="NZ_CP071414.1"/>
</dbReference>